<feature type="domain" description="MAM" evidence="18">
    <location>
        <begin position="1729"/>
        <end position="1895"/>
    </location>
</feature>
<dbReference type="SMART" id="SM00192">
    <property type="entry name" value="LDLa"/>
    <property type="match status" value="8"/>
</dbReference>
<dbReference type="CDD" id="cd07066">
    <property type="entry name" value="CRD_FZ"/>
    <property type="match status" value="3"/>
</dbReference>
<dbReference type="SUPFAM" id="SSF57424">
    <property type="entry name" value="LDL receptor-like module"/>
    <property type="match status" value="8"/>
</dbReference>
<evidence type="ECO:0000256" key="13">
    <source>
        <dbReference type="PROSITE-ProRule" id="PRU00196"/>
    </source>
</evidence>
<protein>
    <recommendedName>
        <fullName evidence="4">Acrosin</fullName>
        <ecNumber evidence="3">3.4.21.10</ecNumber>
    </recommendedName>
</protein>
<keyword evidence="7 14" id="KW-0720">Serine protease</keyword>
<dbReference type="InterPro" id="IPR023415">
    <property type="entry name" value="LDLR_class-A_CS"/>
</dbReference>
<evidence type="ECO:0000256" key="3">
    <source>
        <dbReference type="ARBA" id="ARBA00012050"/>
    </source>
</evidence>
<dbReference type="InterPro" id="IPR000998">
    <property type="entry name" value="MAM_dom"/>
</dbReference>
<dbReference type="CDD" id="cd06263">
    <property type="entry name" value="MAM"/>
    <property type="match status" value="2"/>
</dbReference>
<dbReference type="PROSITE" id="PS50240">
    <property type="entry name" value="TRYPSIN_DOM"/>
    <property type="match status" value="1"/>
</dbReference>
<dbReference type="Gene3D" id="2.40.10.10">
    <property type="entry name" value="Trypsin-like serine proteases"/>
    <property type="match status" value="1"/>
</dbReference>
<accession>A0AAN8JWH4</accession>
<feature type="region of interest" description="Disordered" evidence="15">
    <location>
        <begin position="47"/>
        <end position="88"/>
    </location>
</feature>
<evidence type="ECO:0000259" key="19">
    <source>
        <dbReference type="PROSITE" id="PS50240"/>
    </source>
</evidence>
<dbReference type="PROSITE" id="PS01209">
    <property type="entry name" value="LDLRA_1"/>
    <property type="match status" value="4"/>
</dbReference>
<evidence type="ECO:0000259" key="20">
    <source>
        <dbReference type="PROSITE" id="PS50287"/>
    </source>
</evidence>
<dbReference type="FunFam" id="2.40.10.10:FF:000003">
    <property type="entry name" value="Transmembrane serine protease 3"/>
    <property type="match status" value="1"/>
</dbReference>
<dbReference type="PROSITE" id="PS00135">
    <property type="entry name" value="TRYPSIN_SER"/>
    <property type="match status" value="1"/>
</dbReference>
<dbReference type="Gene3D" id="2.60.120.200">
    <property type="match status" value="3"/>
</dbReference>
<gene>
    <name evidence="21" type="ORF">SNE40_006301</name>
</gene>
<feature type="domain" description="SRCR" evidence="20">
    <location>
        <begin position="892"/>
        <end position="1008"/>
    </location>
</feature>
<feature type="disulfide bond" evidence="12">
    <location>
        <begin position="1688"/>
        <end position="1700"/>
    </location>
</feature>
<dbReference type="PANTHER" id="PTHR24252:SF8">
    <property type="entry name" value="ACROSIN"/>
    <property type="match status" value="1"/>
</dbReference>
<comment type="catalytic activity">
    <reaction evidence="1">
        <text>Preferential cleavage: Arg-|-Xaa, Lys-|-Xaa.</text>
        <dbReference type="EC" id="3.4.21.10"/>
    </reaction>
</comment>
<keyword evidence="16" id="KW-1133">Transmembrane helix</keyword>
<feature type="compositionally biased region" description="Polar residues" evidence="15">
    <location>
        <begin position="317"/>
        <end position="332"/>
    </location>
</feature>
<feature type="disulfide bond" evidence="12">
    <location>
        <begin position="906"/>
        <end position="921"/>
    </location>
</feature>
<feature type="domain" description="FZ" evidence="17">
    <location>
        <begin position="659"/>
        <end position="793"/>
    </location>
</feature>
<dbReference type="SMART" id="SM00063">
    <property type="entry name" value="FRI"/>
    <property type="match status" value="3"/>
</dbReference>
<evidence type="ECO:0000256" key="9">
    <source>
        <dbReference type="ARBA" id="ARBA00023157"/>
    </source>
</evidence>
<feature type="disulfide bond" evidence="12">
    <location>
        <begin position="821"/>
        <end position="839"/>
    </location>
</feature>
<evidence type="ECO:0000256" key="12">
    <source>
        <dbReference type="PROSITE-ProRule" id="PRU00124"/>
    </source>
</evidence>
<feature type="domain" description="FZ" evidence="17">
    <location>
        <begin position="520"/>
        <end position="610"/>
    </location>
</feature>
<feature type="disulfide bond" evidence="12">
    <location>
        <begin position="857"/>
        <end position="875"/>
    </location>
</feature>
<dbReference type="GO" id="GO:0005886">
    <property type="term" value="C:plasma membrane"/>
    <property type="evidence" value="ECO:0007669"/>
    <property type="project" value="UniProtKB-SubCell"/>
</dbReference>
<dbReference type="Pfam" id="PF00629">
    <property type="entry name" value="MAM"/>
    <property type="match status" value="3"/>
</dbReference>
<dbReference type="Pfam" id="PF00089">
    <property type="entry name" value="Trypsin"/>
    <property type="match status" value="1"/>
</dbReference>
<feature type="disulfide bond" evidence="12">
    <location>
        <begin position="894"/>
        <end position="912"/>
    </location>
</feature>
<dbReference type="PROSITE" id="PS50038">
    <property type="entry name" value="FZ"/>
    <property type="match status" value="3"/>
</dbReference>
<feature type="disulfide bond" evidence="12">
    <location>
        <begin position="1468"/>
        <end position="1483"/>
    </location>
</feature>
<dbReference type="InterPro" id="IPR018114">
    <property type="entry name" value="TRYPSIN_HIS"/>
</dbReference>
<dbReference type="Pfam" id="PF01392">
    <property type="entry name" value="Fz"/>
    <property type="match status" value="3"/>
</dbReference>
<dbReference type="PANTHER" id="PTHR24252">
    <property type="entry name" value="ACROSIN-RELATED"/>
    <property type="match status" value="1"/>
</dbReference>
<feature type="domain" description="MAM" evidence="18">
    <location>
        <begin position="1488"/>
        <end position="1648"/>
    </location>
</feature>
<dbReference type="SUPFAM" id="SSF49899">
    <property type="entry name" value="Concanavalin A-like lectins/glucanases"/>
    <property type="match status" value="3"/>
</dbReference>
<dbReference type="Gene3D" id="4.10.400.10">
    <property type="entry name" value="Low-density Lipoprotein Receptor"/>
    <property type="match status" value="8"/>
</dbReference>
<feature type="disulfide bond" evidence="12">
    <location>
        <begin position="814"/>
        <end position="826"/>
    </location>
</feature>
<dbReference type="PROSITE" id="PS50068">
    <property type="entry name" value="LDLRA_2"/>
    <property type="match status" value="8"/>
</dbReference>
<evidence type="ECO:0000256" key="10">
    <source>
        <dbReference type="ARBA" id="ARBA00023180"/>
    </source>
</evidence>
<organism evidence="21 22">
    <name type="scientific">Patella caerulea</name>
    <name type="common">Rayed Mediterranean limpet</name>
    <dbReference type="NCBI Taxonomy" id="87958"/>
    <lineage>
        <taxon>Eukaryota</taxon>
        <taxon>Metazoa</taxon>
        <taxon>Spiralia</taxon>
        <taxon>Lophotrochozoa</taxon>
        <taxon>Mollusca</taxon>
        <taxon>Gastropoda</taxon>
        <taxon>Patellogastropoda</taxon>
        <taxon>Patelloidea</taxon>
        <taxon>Patellidae</taxon>
        <taxon>Patella</taxon>
    </lineage>
</organism>
<feature type="disulfide bond" evidence="12">
    <location>
        <begin position="869"/>
        <end position="884"/>
    </location>
</feature>
<evidence type="ECO:0000256" key="1">
    <source>
        <dbReference type="ARBA" id="ARBA00001656"/>
    </source>
</evidence>
<dbReference type="InterPro" id="IPR009003">
    <property type="entry name" value="Peptidase_S1_PA"/>
</dbReference>
<dbReference type="PROSITE" id="PS00134">
    <property type="entry name" value="TRYPSIN_HIS"/>
    <property type="match status" value="1"/>
</dbReference>
<feature type="disulfide bond" evidence="12">
    <location>
        <begin position="887"/>
        <end position="899"/>
    </location>
</feature>
<evidence type="ECO:0000256" key="8">
    <source>
        <dbReference type="ARBA" id="ARBA00022968"/>
    </source>
</evidence>
<feature type="domain" description="FZ" evidence="17">
    <location>
        <begin position="398"/>
        <end position="528"/>
    </location>
</feature>
<feature type="disulfide bond" evidence="12">
    <location>
        <begin position="850"/>
        <end position="862"/>
    </location>
</feature>
<dbReference type="InterPro" id="IPR043504">
    <property type="entry name" value="Peptidase_S1_PA_chymotrypsin"/>
</dbReference>
<dbReference type="InterPro" id="IPR001254">
    <property type="entry name" value="Trypsin_dom"/>
</dbReference>
<dbReference type="SUPFAM" id="SSF56487">
    <property type="entry name" value="SRCR-like"/>
    <property type="match status" value="1"/>
</dbReference>
<evidence type="ECO:0000256" key="5">
    <source>
        <dbReference type="ARBA" id="ARBA00022670"/>
    </source>
</evidence>
<keyword evidence="16" id="KW-0812">Transmembrane</keyword>
<feature type="compositionally biased region" description="Low complexity" evidence="15">
    <location>
        <begin position="333"/>
        <end position="368"/>
    </location>
</feature>
<evidence type="ECO:0000259" key="17">
    <source>
        <dbReference type="PROSITE" id="PS50038"/>
    </source>
</evidence>
<feature type="disulfide bond" evidence="12">
    <location>
        <begin position="833"/>
        <end position="848"/>
    </location>
</feature>
<dbReference type="CDD" id="cd00112">
    <property type="entry name" value="LDLa"/>
    <property type="match status" value="7"/>
</dbReference>
<dbReference type="PRINTS" id="PR00261">
    <property type="entry name" value="LDLRECEPTOR"/>
</dbReference>
<dbReference type="GO" id="GO:0004252">
    <property type="term" value="F:serine-type endopeptidase activity"/>
    <property type="evidence" value="ECO:0007669"/>
    <property type="project" value="InterPro"/>
</dbReference>
<evidence type="ECO:0000256" key="11">
    <source>
        <dbReference type="PROSITE-ProRule" id="PRU00090"/>
    </source>
</evidence>
<evidence type="ECO:0000256" key="4">
    <source>
        <dbReference type="ARBA" id="ARBA00017161"/>
    </source>
</evidence>
<dbReference type="GO" id="GO:0006508">
    <property type="term" value="P:proteolysis"/>
    <property type="evidence" value="ECO:0007669"/>
    <property type="project" value="UniProtKB-KW"/>
</dbReference>
<dbReference type="PROSITE" id="PS50287">
    <property type="entry name" value="SRCR_2"/>
    <property type="match status" value="1"/>
</dbReference>
<sequence>MENQAIEIELELSDSKKYNVSDEDGLESPGHTNIAYISDNVVPEPIHGRYLNKRGHNSDKRDSMFEDVSFAPPPRTPGVSSSPKEKKTWSTKNIRCRDVILIVLGCVLLLGLAIGTAVGVILSQQESFKTTPSPPPPSTTTPSDQITYVGTLRLTQPWPGTIDSLNQNFSTEIREIMKKSPLNDSFISATVNNYSTENQILKFSLEFSRNLIDYVPPTTNATETEDKYVSLIESVIEEGETTLPINVSSIIIIGKPQPTTIAPTTKSTSTTTMAPTTKTTTMSLATSTTTLPQGNVTTDSVELTTSSLTSTGTTQLINSTDEPFNTTTDAVSTTSLPMTTTTNDAEQTSNSTTAAPSTNTTVSTDTTDMGQTSNSITAAPSINTTVSTTTAPTAATTTKPTRCVYQDYDLCHQFGNKFTLLPNFFYDQSIESAVTNFQLYFNSTIESGCSRDSLFFFCNFVFPQCEEVEGTEVAIYPCGSVCEDVTTSCDSNMPFPLDCQYPGYNSTQCVSPKQVDMTTPSPETCHRVDYEFCNEEDFNETALPTLFSYTMEGTISVFKKFALATVARACSPLSKFFYCGLFFPKCDNGNITLPCRSVCEAIDAACSDIWVFPIDCEATFNDTDCLMPPEDLLPTTTIPTTTTSISTTPSSTTTIITTTPGERCEVSTTIDICQSFGIFNNTFYPNQWNFNSERDAIEKGYNPYGLRSVSSGCSNSTLFYLCSVLFPPCDGQTIRKPCKDVCLDVATECKDLLFPQPCDDFADDSPNCLRPPAQKVCANDEFSCHGSQQCIPNSSVCDGSMDCTDWSDERNCVCNEYQFKCDMGMCIKNYQQCDKVGDCPDSSDELNCTCPLGRFTCNDGKCIMPEWVCDNQRDCLQNEDEANCPSCVDGQFRCLSGECILARNRCDGTPQCGDQSDERQCIIEVSESYPFLLSFDDWLPVCATNFTDELADLTCRKFGNLAAVNWTSVAYTYYMYAHIDPVGDTTSIIGNVTLRSTCPGDRCVFVNCEPRGCGQRAKTIRNTIVNGENAQPGVWPWQVSMQRIGKHYCGGSLISPNFVVTAAHCIEQYKLEFSFIDIVLGATKLTSKESMQVKRKIKRLVLHNHIFHERNDIALIQLSRPVEYTDYIRPICLPDATETFTRSNQCFAVGWGMKAWNTTFSNRLQEAKMTLWDTQKCNSSLAWNGAVGDTFICAGYYSGFISTCNGDSGGSLVCQANDYNWYLVGISSYVAKGCNVKERPVVFSDAQFFTPWIQNHTQCIFTCDNGHCIYDANQLCNRENDCGDNSDEIKPCSVSVNCTFDDPFLCGYDVSWDRLTATDFVNHYPLYDHTVGSYPGFYMVGRARGLLLTTPRFTAKANTCLRFFYHMRGDIAGGIQVWFNQYFPDGTDTWEPVFKKKDVTMPDKWQMGQFDLKDGEFEIIFLTNVASRVAIDDVMILNQSCASADCSSDEMQCGTGIDKQCIDKRSRCNLVTDCPQDEDEVNCGGSSYFCDFDDPVLCGLEQATTDNELVEWRVVNSSKTPGAFKDHSYTDTGNMLVMETRSLLKDKEVFMTQSLYLGGETHCFQFYYYSDTTGTLEISYRDGNSTVKNILWVVSNRITVGWAKTQFTLPALDTIHLTYNMIGGSFDGTYRPFLALDDLNITRGQCPKFECGDGLVACSEENYCLPETSYCNRKVDCVGGSDEVTCVCKSTEYKCPGGPCIDRSLTCDRVYHCADHSDEGDICDPLRQVSCDFEHPFLCGYRFESTDYKWRRYFGKTTTFGTGPSADHTYKNISGHYVYADGSEGRYSALTHAESPKFNATGKSLSFYYHLFSILASFNSNTGSLMLIVKDYNLGQNYTLLAEVPTQENKWKHACVDLPPSDSISLVFVAQRGDDLLADDKAIDDIVLQDGRCKSTGVTGETSPPLFTDTTPT</sequence>
<comment type="caution">
    <text evidence="13">Lacks conserved residue(s) required for the propagation of feature annotation.</text>
</comment>
<evidence type="ECO:0000256" key="15">
    <source>
        <dbReference type="SAM" id="MobiDB-lite"/>
    </source>
</evidence>
<evidence type="ECO:0000259" key="18">
    <source>
        <dbReference type="PROSITE" id="PS50060"/>
    </source>
</evidence>
<dbReference type="InterPro" id="IPR033116">
    <property type="entry name" value="TRYPSIN_SER"/>
</dbReference>
<dbReference type="CDD" id="cd00190">
    <property type="entry name" value="Tryp_SPc"/>
    <property type="match status" value="1"/>
</dbReference>
<feature type="disulfide bond" evidence="12">
    <location>
        <begin position="1671"/>
        <end position="1686"/>
    </location>
</feature>
<dbReference type="InterPro" id="IPR020067">
    <property type="entry name" value="Frizzled_dom"/>
</dbReference>
<dbReference type="Pfam" id="PF00057">
    <property type="entry name" value="Ldl_recept_a"/>
    <property type="match status" value="5"/>
</dbReference>
<dbReference type="InterPro" id="IPR013320">
    <property type="entry name" value="ConA-like_dom_sf"/>
</dbReference>
<keyword evidence="22" id="KW-1185">Reference proteome</keyword>
<dbReference type="InterPro" id="IPR036790">
    <property type="entry name" value="Frizzled_dom_sf"/>
</dbReference>
<evidence type="ECO:0000256" key="16">
    <source>
        <dbReference type="SAM" id="Phobius"/>
    </source>
</evidence>
<evidence type="ECO:0000256" key="14">
    <source>
        <dbReference type="RuleBase" id="RU363034"/>
    </source>
</evidence>
<feature type="disulfide bond" evidence="13">
    <location>
        <begin position="998"/>
        <end position="1008"/>
    </location>
</feature>
<dbReference type="Proteomes" id="UP001347796">
    <property type="component" value="Unassembled WGS sequence"/>
</dbReference>
<proteinExistence type="predicted"/>
<dbReference type="SMART" id="SM00020">
    <property type="entry name" value="Tryp_SPc"/>
    <property type="match status" value="1"/>
</dbReference>
<feature type="domain" description="MAM" evidence="18">
    <location>
        <begin position="1296"/>
        <end position="1443"/>
    </location>
</feature>
<keyword evidence="10" id="KW-0325">Glycoprotein</keyword>
<evidence type="ECO:0000256" key="6">
    <source>
        <dbReference type="ARBA" id="ARBA00022801"/>
    </source>
</evidence>
<comment type="caution">
    <text evidence="21">The sequence shown here is derived from an EMBL/GenBank/DDBJ whole genome shotgun (WGS) entry which is preliminary data.</text>
</comment>
<dbReference type="EMBL" id="JAZGQO010000005">
    <property type="protein sequence ID" value="KAK6187052.1"/>
    <property type="molecule type" value="Genomic_DNA"/>
</dbReference>
<reference evidence="21 22" key="1">
    <citation type="submission" date="2024-01" db="EMBL/GenBank/DDBJ databases">
        <title>The genome of the rayed Mediterranean limpet Patella caerulea (Linnaeus, 1758).</title>
        <authorList>
            <person name="Anh-Thu Weber A."/>
            <person name="Halstead-Nussloch G."/>
        </authorList>
    </citation>
    <scope>NUCLEOTIDE SEQUENCE [LARGE SCALE GENOMIC DNA]</scope>
    <source>
        <strain evidence="21">AATW-2023a</strain>
        <tissue evidence="21">Whole specimen</tissue>
    </source>
</reference>
<feature type="disulfide bond" evidence="11">
    <location>
        <begin position="533"/>
        <end position="579"/>
    </location>
</feature>
<keyword evidence="16" id="KW-0472">Membrane</keyword>
<dbReference type="SMART" id="SM00137">
    <property type="entry name" value="MAM"/>
    <property type="match status" value="3"/>
</dbReference>
<dbReference type="PROSITE" id="PS50060">
    <property type="entry name" value="MAM_2"/>
    <property type="match status" value="3"/>
</dbReference>
<evidence type="ECO:0000256" key="7">
    <source>
        <dbReference type="ARBA" id="ARBA00022825"/>
    </source>
</evidence>
<name>A0AAN8JWH4_PATCE</name>
<dbReference type="InterPro" id="IPR002172">
    <property type="entry name" value="LDrepeatLR_classA_rpt"/>
</dbReference>
<evidence type="ECO:0000313" key="22">
    <source>
        <dbReference type="Proteomes" id="UP001347796"/>
    </source>
</evidence>
<dbReference type="InterPro" id="IPR036055">
    <property type="entry name" value="LDL_receptor-like_sf"/>
</dbReference>
<feature type="domain" description="Peptidase S1" evidence="19">
    <location>
        <begin position="1024"/>
        <end position="1258"/>
    </location>
</feature>
<feature type="region of interest" description="Disordered" evidence="15">
    <location>
        <begin position="313"/>
        <end position="376"/>
    </location>
</feature>
<dbReference type="Gene3D" id="1.10.2000.10">
    <property type="entry name" value="Frizzled cysteine-rich domain"/>
    <property type="match status" value="3"/>
</dbReference>
<keyword evidence="6 14" id="KW-0378">Hydrolase</keyword>
<keyword evidence="5 14" id="KW-0645">Protease</keyword>
<evidence type="ECO:0000313" key="21">
    <source>
        <dbReference type="EMBL" id="KAK6187052.1"/>
    </source>
</evidence>
<feature type="disulfide bond" evidence="11">
    <location>
        <begin position="525"/>
        <end position="586"/>
    </location>
</feature>
<dbReference type="InterPro" id="IPR001190">
    <property type="entry name" value="SRCR"/>
</dbReference>
<dbReference type="SUPFAM" id="SSF63501">
    <property type="entry name" value="Frizzled cysteine-rich domain"/>
    <property type="match status" value="3"/>
</dbReference>
<evidence type="ECO:0000256" key="2">
    <source>
        <dbReference type="ARBA" id="ARBA00004401"/>
    </source>
</evidence>
<keyword evidence="8" id="KW-0735">Signal-anchor</keyword>
<feature type="transmembrane region" description="Helical" evidence="16">
    <location>
        <begin position="99"/>
        <end position="122"/>
    </location>
</feature>
<comment type="subcellular location">
    <subcellularLocation>
        <location evidence="2">Cell membrane</location>
        <topology evidence="2">Single-pass type II membrane protein</topology>
    </subcellularLocation>
</comment>
<feature type="disulfide bond" evidence="12">
    <location>
        <begin position="797"/>
        <end position="812"/>
    </location>
</feature>
<dbReference type="EC" id="3.4.21.10" evidence="3"/>
<feature type="disulfide bond" evidence="12">
    <location>
        <begin position="1695"/>
        <end position="1713"/>
    </location>
</feature>
<dbReference type="SUPFAM" id="SSF50494">
    <property type="entry name" value="Trypsin-like serine proteases"/>
    <property type="match status" value="1"/>
</dbReference>
<dbReference type="InterPro" id="IPR036772">
    <property type="entry name" value="SRCR-like_dom_sf"/>
</dbReference>
<keyword evidence="9 13" id="KW-1015">Disulfide bond</keyword>